<dbReference type="GO" id="GO:0009306">
    <property type="term" value="P:protein secretion"/>
    <property type="evidence" value="ECO:0007669"/>
    <property type="project" value="TreeGrafter"/>
</dbReference>
<organism evidence="1 2">
    <name type="scientific">Dioszegia hungarica</name>
    <dbReference type="NCBI Taxonomy" id="4972"/>
    <lineage>
        <taxon>Eukaryota</taxon>
        <taxon>Fungi</taxon>
        <taxon>Dikarya</taxon>
        <taxon>Basidiomycota</taxon>
        <taxon>Agaricomycotina</taxon>
        <taxon>Tremellomycetes</taxon>
        <taxon>Tremellales</taxon>
        <taxon>Bulleribasidiaceae</taxon>
        <taxon>Dioszegia</taxon>
    </lineage>
</organism>
<dbReference type="RefSeq" id="XP_052944211.1">
    <property type="nucleotide sequence ID" value="XM_053089864.1"/>
</dbReference>
<gene>
    <name evidence="1" type="ORF">MKK02DRAFT_37965</name>
</gene>
<dbReference type="Proteomes" id="UP001164286">
    <property type="component" value="Unassembled WGS sequence"/>
</dbReference>
<dbReference type="PANTHER" id="PTHR17985:SF8">
    <property type="entry name" value="TRANSPORT AND GOLGI ORGANIZATION PROTEIN 2 HOMOLOG"/>
    <property type="match status" value="1"/>
</dbReference>
<reference evidence="1" key="1">
    <citation type="journal article" date="2022" name="G3 (Bethesda)">
        <title>High quality genome of the basidiomycete yeast Dioszegia hungarica PDD-24b-2 isolated from cloud water.</title>
        <authorList>
            <person name="Jarrige D."/>
            <person name="Haridas S."/>
            <person name="Bleykasten-Grosshans C."/>
            <person name="Joly M."/>
            <person name="Nadalig T."/>
            <person name="Sancelme M."/>
            <person name="Vuilleumier S."/>
            <person name="Grigoriev I.V."/>
            <person name="Amato P."/>
            <person name="Bringel F."/>
        </authorList>
    </citation>
    <scope>NUCLEOTIDE SEQUENCE</scope>
    <source>
        <strain evidence="1">PDD-24b-2</strain>
    </source>
</reference>
<dbReference type="GO" id="GO:0007030">
    <property type="term" value="P:Golgi organization"/>
    <property type="evidence" value="ECO:0007669"/>
    <property type="project" value="TreeGrafter"/>
</dbReference>
<comment type="caution">
    <text evidence="1">The sequence shown here is derived from an EMBL/GenBank/DDBJ whole genome shotgun (WGS) entry which is preliminary data.</text>
</comment>
<evidence type="ECO:0000313" key="2">
    <source>
        <dbReference type="Proteomes" id="UP001164286"/>
    </source>
</evidence>
<dbReference type="Pfam" id="PF05742">
    <property type="entry name" value="TANGO2"/>
    <property type="match status" value="1"/>
</dbReference>
<accession>A0AA38H8U8</accession>
<dbReference type="GeneID" id="77729069"/>
<name>A0AA38H8U8_9TREE</name>
<dbReference type="AlphaFoldDB" id="A0AA38H8U8"/>
<proteinExistence type="predicted"/>
<dbReference type="EMBL" id="JAKWFO010000007">
    <property type="protein sequence ID" value="KAI9634434.1"/>
    <property type="molecule type" value="Genomic_DNA"/>
</dbReference>
<dbReference type="GO" id="GO:0005794">
    <property type="term" value="C:Golgi apparatus"/>
    <property type="evidence" value="ECO:0007669"/>
    <property type="project" value="TreeGrafter"/>
</dbReference>
<dbReference type="PANTHER" id="PTHR17985">
    <property type="entry name" value="SER/THR-RICH PROTEIN T10 IN DGCR REGION"/>
    <property type="match status" value="1"/>
</dbReference>
<protein>
    <submittedName>
        <fullName evidence="1">NRDE protein-domain-containing protein</fullName>
    </submittedName>
</protein>
<keyword evidence="2" id="KW-1185">Reference proteome</keyword>
<dbReference type="InterPro" id="IPR008551">
    <property type="entry name" value="TANGO2"/>
</dbReference>
<evidence type="ECO:0000313" key="1">
    <source>
        <dbReference type="EMBL" id="KAI9634434.1"/>
    </source>
</evidence>
<sequence length="283" mass="30911">MCIAFFTTTQPGFKLIIASNRDEFYDRPATPAAWHTFGRDSPEGSREFLSGQDLAAAGGGTWLGMTKDLRIGLITNIRDPSISPAAAAIRRPGAPSRGQLLRGFLEAPPSSDPIRAFMDATSNSADYDGFNLLLFHVKQDGAEVGHVSNRPEVRAEILDDKSRGAHGISNTPIEKPWPKVVDGEKGMGETLAEWGKAGEGEDELVQRLFRLLRRSTEIKSIADAPQCTCIPPVILSDSWYGTRVSTVILVSDKDEVTFVERDIGGLVDGEGTFLKSDNRVFRF</sequence>